<dbReference type="EMBL" id="CP119075">
    <property type="protein sequence ID" value="WED66095.1"/>
    <property type="molecule type" value="Genomic_DNA"/>
</dbReference>
<evidence type="ECO:0000313" key="2">
    <source>
        <dbReference type="Proteomes" id="UP001218638"/>
    </source>
</evidence>
<evidence type="ECO:0000313" key="1">
    <source>
        <dbReference type="EMBL" id="WED66095.1"/>
    </source>
</evidence>
<dbReference type="SUPFAM" id="SSF53335">
    <property type="entry name" value="S-adenosyl-L-methionine-dependent methyltransferases"/>
    <property type="match status" value="1"/>
</dbReference>
<dbReference type="AlphaFoldDB" id="A0AAF0CQA6"/>
<keyword evidence="2" id="KW-1185">Reference proteome</keyword>
<accession>A0AAF0CQA6</accession>
<dbReference type="KEGG" id="slom:PXH66_04445"/>
<dbReference type="RefSeq" id="WP_330931285.1">
    <property type="nucleotide sequence ID" value="NZ_CP119075.1"/>
</dbReference>
<proteinExistence type="predicted"/>
<evidence type="ECO:0008006" key="3">
    <source>
        <dbReference type="Google" id="ProtNLM"/>
    </source>
</evidence>
<dbReference type="Gene3D" id="3.40.50.150">
    <property type="entry name" value="Vaccinia Virus protein VP39"/>
    <property type="match status" value="1"/>
</dbReference>
<sequence length="260" mass="28917">MSEPTLYTDQPPSPQALVDLFKGEWSTRFPAAVGVETGGTAGLCEDERVTWALTQLAAHGHAIADATTLEVGPLEAGHTYMLEQAGAATVTSVESNARSFQKCLLVKELMQLNRTRFLYGDILGHLETTNDTYDIGIACGILYHMTNPVRLIELLTQRCRSVYIWTVFYDPDFYRQNPDKAEKFSATATTNHAGYTHTLHRHEYGEALEWKGFCGGPRPHCQWMERDQILGALAHFGFTKQTVRDEPNPHGSALSVVASR</sequence>
<dbReference type="Proteomes" id="UP001218638">
    <property type="component" value="Chromosome"/>
</dbReference>
<organism evidence="1 2">
    <name type="scientific">Synoicihabitans lomoniglobus</name>
    <dbReference type="NCBI Taxonomy" id="2909285"/>
    <lineage>
        <taxon>Bacteria</taxon>
        <taxon>Pseudomonadati</taxon>
        <taxon>Verrucomicrobiota</taxon>
        <taxon>Opitutia</taxon>
        <taxon>Opitutales</taxon>
        <taxon>Opitutaceae</taxon>
        <taxon>Synoicihabitans</taxon>
    </lineage>
</organism>
<protein>
    <recommendedName>
        <fullName evidence="3">Class I SAM-dependent methyltransferase</fullName>
    </recommendedName>
</protein>
<reference evidence="1" key="1">
    <citation type="submission" date="2023-03" db="EMBL/GenBank/DDBJ databases">
        <title>Lomoglobus Profundus gen. nov., sp. nov., a novel member of the phylum Verrucomicrobia, isolated from deep-marine sediment of South China Sea.</title>
        <authorList>
            <person name="Ahmad T."/>
            <person name="Ishaq S.E."/>
            <person name="Wang F."/>
        </authorList>
    </citation>
    <scope>NUCLEOTIDE SEQUENCE</scope>
    <source>
        <strain evidence="1">LMO-M01</strain>
    </source>
</reference>
<gene>
    <name evidence="1" type="ORF">PXH66_04445</name>
</gene>
<dbReference type="InterPro" id="IPR029063">
    <property type="entry name" value="SAM-dependent_MTases_sf"/>
</dbReference>
<name>A0AAF0CQA6_9BACT</name>